<dbReference type="PANTHER" id="PTHR35566:SF1">
    <property type="entry name" value="TYPE VI SECRETION SYSTEM BASEPLATE COMPONENT TSSK1"/>
    <property type="match status" value="1"/>
</dbReference>
<gene>
    <name evidence="1" type="primary">tssK</name>
    <name evidence="1" type="ORF">E4O92_22935</name>
</gene>
<sequence length="447" mass="49353">MSQHNRVLWSEGLFVRPHHFQQQDRYHEHLLEQRFDSHFAYGFGFTELQVDRELLKLGKLGLAAAAGIMPDGTPFRVPDDAPLPQPLDVGDEVKDAVVSLCLPLRRPGMADATLAEGLATDVLRWHGCEFEVRDALAEHDAVAVLKAGTLNLRLRLAADVSSAQCDLPLARVREKRADGGLVLDDEFIPVSLDVRVSARLFDYVNEVAGLVRHRAAALAARVAQPGGKGVAEFADFLLLQLCNRVDPLFTHLGQRARLHPEHLYGEMLMLAGELASFARRDRRAVSFQPYQHRDPEASFRPVIEQIRQALTAVLDQTAIAIPLADKGRGAFLGEVRDVQLLRGASFVLAVSADMPSEQLRSGFPTQIKIGPPDKLRDLVMSHLPGIATQALPVAPRQLPYHAGYTYFALDRQSEFWKGVEAAHMLALHVAGDFPGLALQLWAVRDAV</sequence>
<organism evidence="1 2">
    <name type="scientific">Massilia horti</name>
    <dbReference type="NCBI Taxonomy" id="2562153"/>
    <lineage>
        <taxon>Bacteria</taxon>
        <taxon>Pseudomonadati</taxon>
        <taxon>Pseudomonadota</taxon>
        <taxon>Betaproteobacteria</taxon>
        <taxon>Burkholderiales</taxon>
        <taxon>Oxalobacteraceae</taxon>
        <taxon>Telluria group</taxon>
        <taxon>Massilia</taxon>
    </lineage>
</organism>
<dbReference type="NCBIfam" id="TIGR03353">
    <property type="entry name" value="VI_chp_4"/>
    <property type="match status" value="1"/>
</dbReference>
<name>A0A4Y9SMQ1_9BURK</name>
<dbReference type="AlphaFoldDB" id="A0A4Y9SMQ1"/>
<dbReference type="OrthoDB" id="9775333at2"/>
<evidence type="ECO:0000313" key="1">
    <source>
        <dbReference type="EMBL" id="TFW27721.1"/>
    </source>
</evidence>
<dbReference type="PANTHER" id="PTHR35566">
    <property type="entry name" value="BLR3599 PROTEIN"/>
    <property type="match status" value="1"/>
</dbReference>
<dbReference type="InterPro" id="IPR010263">
    <property type="entry name" value="T6SS_TssK"/>
</dbReference>
<keyword evidence="2" id="KW-1185">Reference proteome</keyword>
<comment type="caution">
    <text evidence="1">The sequence shown here is derived from an EMBL/GenBank/DDBJ whole genome shotgun (WGS) entry which is preliminary data.</text>
</comment>
<proteinExistence type="predicted"/>
<dbReference type="RefSeq" id="WP_135191960.1">
    <property type="nucleotide sequence ID" value="NZ_SPUM01000146.1"/>
</dbReference>
<accession>A0A4Y9SMQ1</accession>
<reference evidence="1 2" key="1">
    <citation type="submission" date="2019-03" db="EMBL/GenBank/DDBJ databases">
        <title>Draft genome of Massilia hortus sp. nov., a novel bacterial species of the Oxalobacteraceae family.</title>
        <authorList>
            <person name="Peta V."/>
            <person name="Raths R."/>
            <person name="Bucking H."/>
        </authorList>
    </citation>
    <scope>NUCLEOTIDE SEQUENCE [LARGE SCALE GENOMIC DNA]</scope>
    <source>
        <strain evidence="1 2">ONC3</strain>
    </source>
</reference>
<dbReference type="EMBL" id="SPUM01000146">
    <property type="protein sequence ID" value="TFW27721.1"/>
    <property type="molecule type" value="Genomic_DNA"/>
</dbReference>
<dbReference type="Proteomes" id="UP000297258">
    <property type="component" value="Unassembled WGS sequence"/>
</dbReference>
<evidence type="ECO:0000313" key="2">
    <source>
        <dbReference type="Proteomes" id="UP000297258"/>
    </source>
</evidence>
<protein>
    <submittedName>
        <fullName evidence="1">Type VI secretion system baseplate subunit TssK</fullName>
    </submittedName>
</protein>
<dbReference type="Pfam" id="PF05936">
    <property type="entry name" value="T6SS_VasE"/>
    <property type="match status" value="1"/>
</dbReference>